<dbReference type="Pfam" id="PF17189">
    <property type="entry name" value="Glyco_hydro_30C"/>
    <property type="match status" value="1"/>
</dbReference>
<comment type="caution">
    <text evidence="2">The sequence shown here is derived from an EMBL/GenBank/DDBJ whole genome shotgun (WGS) entry which is preliminary data.</text>
</comment>
<dbReference type="Gene3D" id="3.20.20.80">
    <property type="entry name" value="Glycosidases"/>
    <property type="match status" value="1"/>
</dbReference>
<feature type="domain" description="Glycosyl hydrolase family 30 beta sandwich" evidence="1">
    <location>
        <begin position="192"/>
        <end position="277"/>
    </location>
</feature>
<dbReference type="PANTHER" id="PTHR42767">
    <property type="entry name" value="ENDO-BETA-1,6-GALACTANASE"/>
    <property type="match status" value="1"/>
</dbReference>
<evidence type="ECO:0000313" key="3">
    <source>
        <dbReference type="Proteomes" id="UP000075515"/>
    </source>
</evidence>
<organism evidence="2 3">
    <name type="scientific">Sorangium cellulosum</name>
    <name type="common">Polyangium cellulosum</name>
    <dbReference type="NCBI Taxonomy" id="56"/>
    <lineage>
        <taxon>Bacteria</taxon>
        <taxon>Pseudomonadati</taxon>
        <taxon>Myxococcota</taxon>
        <taxon>Polyangia</taxon>
        <taxon>Polyangiales</taxon>
        <taxon>Polyangiaceae</taxon>
        <taxon>Sorangium</taxon>
    </lineage>
</organism>
<dbReference type="InterPro" id="IPR039743">
    <property type="entry name" value="6GAL/EXGAL"/>
</dbReference>
<dbReference type="PANTHER" id="PTHR42767:SF1">
    <property type="entry name" value="ENDO-BETA-1,6-GALACTANASE-LIKE DOMAIN-CONTAINING PROTEIN"/>
    <property type="match status" value="1"/>
</dbReference>
<evidence type="ECO:0000313" key="2">
    <source>
        <dbReference type="EMBL" id="KYF86289.1"/>
    </source>
</evidence>
<accession>A0A150S1H9</accession>
<dbReference type="SUPFAM" id="SSF51011">
    <property type="entry name" value="Glycosyl hydrolase domain"/>
    <property type="match status" value="1"/>
</dbReference>
<dbReference type="InterPro" id="IPR013780">
    <property type="entry name" value="Glyco_hydro_b"/>
</dbReference>
<dbReference type="EMBL" id="JEMC01002587">
    <property type="protein sequence ID" value="KYF86289.1"/>
    <property type="molecule type" value="Genomic_DNA"/>
</dbReference>
<name>A0A150S1H9_SORCE</name>
<dbReference type="Proteomes" id="UP000075515">
    <property type="component" value="Unassembled WGS sequence"/>
</dbReference>
<sequence length="281" mass="30414">MGPKLRAKGVIPMSAEASEWLHTWSNESACCSEPSGLPSSDPLECGDFNGDPIAEHCTTDFGGYDYGHALAADPDAWAAFDILGIHQYDTQVAYPWPDDVPPRGDKEVWQTEMSGVKWWPEQGPSNTIENGVAIARWVHSALVVGEANAWLWWWYSGNTTNEGLIQQSGSVTTKRYYTFGNFTRYIRPGYHRVAVTGVFPEKVLVSAYTNDSGKVVVVAINETTSAQTVPLAFAGGTAPSAMVPFVTAASKNWAEGTPVTVTDATLPLALEAMSVTTFVSQ</sequence>
<protein>
    <recommendedName>
        <fullName evidence="1">Glycosyl hydrolase family 30 beta sandwich domain-containing protein</fullName>
    </recommendedName>
</protein>
<dbReference type="Gene3D" id="2.60.40.1180">
    <property type="entry name" value="Golgi alpha-mannosidase II"/>
    <property type="match status" value="1"/>
</dbReference>
<proteinExistence type="predicted"/>
<reference evidence="2 3" key="1">
    <citation type="submission" date="2014-02" db="EMBL/GenBank/DDBJ databases">
        <title>The small core and large imbalanced accessory genome model reveals a collaborative survival strategy of Sorangium cellulosum strains in nature.</title>
        <authorList>
            <person name="Han K."/>
            <person name="Peng R."/>
            <person name="Blom J."/>
            <person name="Li Y.-Z."/>
        </authorList>
    </citation>
    <scope>NUCLEOTIDE SEQUENCE [LARGE SCALE GENOMIC DNA]</scope>
    <source>
        <strain evidence="2 3">So0149</strain>
    </source>
</reference>
<dbReference type="SUPFAM" id="SSF51445">
    <property type="entry name" value="(Trans)glycosidases"/>
    <property type="match status" value="1"/>
</dbReference>
<dbReference type="InterPro" id="IPR017853">
    <property type="entry name" value="GH"/>
</dbReference>
<gene>
    <name evidence="2" type="ORF">BE18_35465</name>
</gene>
<dbReference type="InterPro" id="IPR033452">
    <property type="entry name" value="GH30_C"/>
</dbReference>
<evidence type="ECO:0000259" key="1">
    <source>
        <dbReference type="Pfam" id="PF17189"/>
    </source>
</evidence>
<dbReference type="AlphaFoldDB" id="A0A150S1H9"/>
<dbReference type="GO" id="GO:0004553">
    <property type="term" value="F:hydrolase activity, hydrolyzing O-glycosyl compounds"/>
    <property type="evidence" value="ECO:0007669"/>
    <property type="project" value="InterPro"/>
</dbReference>